<feature type="compositionally biased region" description="Gly residues" evidence="1">
    <location>
        <begin position="416"/>
        <end position="431"/>
    </location>
</feature>
<evidence type="ECO:0000256" key="1">
    <source>
        <dbReference type="SAM" id="MobiDB-lite"/>
    </source>
</evidence>
<keyword evidence="3" id="KW-0732">Signal</keyword>
<feature type="transmembrane region" description="Helical" evidence="2">
    <location>
        <begin position="127"/>
        <end position="151"/>
    </location>
</feature>
<keyword evidence="2" id="KW-0812">Transmembrane</keyword>
<gene>
    <name evidence="4" type="ORF">SAMN06296052_11658</name>
</gene>
<reference evidence="5" key="1">
    <citation type="submission" date="2017-06" db="EMBL/GenBank/DDBJ databases">
        <authorList>
            <person name="Varghese N."/>
            <person name="Submissions S."/>
        </authorList>
    </citation>
    <scope>NUCLEOTIDE SEQUENCE [LARGE SCALE GENOMIC DNA]</scope>
    <source>
        <strain evidence="5">NKM1</strain>
    </source>
</reference>
<feature type="transmembrane region" description="Helical" evidence="2">
    <location>
        <begin position="39"/>
        <end position="64"/>
    </location>
</feature>
<evidence type="ECO:0000313" key="5">
    <source>
        <dbReference type="Proteomes" id="UP000198432"/>
    </source>
</evidence>
<dbReference type="Proteomes" id="UP000198432">
    <property type="component" value="Unassembled WGS sequence"/>
</dbReference>
<feature type="signal peptide" evidence="3">
    <location>
        <begin position="1"/>
        <end position="23"/>
    </location>
</feature>
<dbReference type="EMBL" id="FZOQ01000016">
    <property type="protein sequence ID" value="SNS90201.1"/>
    <property type="molecule type" value="Genomic_DNA"/>
</dbReference>
<keyword evidence="2" id="KW-0472">Membrane</keyword>
<dbReference type="RefSeq" id="WP_089320408.1">
    <property type="nucleotide sequence ID" value="NZ_FZOQ01000016.1"/>
</dbReference>
<feature type="transmembrane region" description="Helical" evidence="2">
    <location>
        <begin position="102"/>
        <end position="121"/>
    </location>
</feature>
<evidence type="ECO:0000313" key="4">
    <source>
        <dbReference type="EMBL" id="SNS90201.1"/>
    </source>
</evidence>
<keyword evidence="5" id="KW-1185">Reference proteome</keyword>
<accession>A0A239I9M0</accession>
<dbReference type="AlphaFoldDB" id="A0A239I9M0"/>
<evidence type="ECO:0000256" key="3">
    <source>
        <dbReference type="SAM" id="SignalP"/>
    </source>
</evidence>
<protein>
    <submittedName>
        <fullName evidence="4">Uncharacterized protein</fullName>
    </submittedName>
</protein>
<keyword evidence="2" id="KW-1133">Transmembrane helix</keyword>
<sequence>MITNFKKMSILGLFLAAPSLVQAQVETAFINPLIDNGVRFFVCVIAGILLAIGFQALLTMLSVASGVSAIGNIRKQAHQSSHSQSNSSSSDTPMIQKISSAFGIWTLVTCSLSLFFASLLAVKLSLIGANFIGLTLGLVIWAAFFTTMMYLEVKAVTSLIGTLINTAMAGLRQSASAVSGIFSQSSESEAKSVARTSAHENARAMRKELQKLFNNNDLDQKINDYVNRLAPQDINVNKIKQELKDLIADIEVKEKTELGEEGVTKHMFLEVASSTPNISKKDVQKLGQVFDQVKGIAQSGGSKTEKAQKAVEQLTPASHQEVEAFKKTVADYLRATHKQELQPDKIRQDIQAMLKDPKKAKQILQHKASAVDHDTIVSILEERGDLSHQDAEKYAQYAEKALDFVKGHLGLSSSGGMSGGSGNNLSSGGGDNLSSGSGAHSSTRVEHYPTADVYITESRAGNMGGDGSSNKSMTGKAKARLQEYLADFQNKKDFNLNQIKQEFMHMFSGSGEDDHESLTYKLKYYNEEEMTRFVTMNTSIPPEKAHAIAAKAVEARDTVLTKAHDIEREVKMRLDQAKEEALIQAENTRKAAASAAWWLVATAVVSGVASAVGGMLALDSWIL</sequence>
<feature type="transmembrane region" description="Helical" evidence="2">
    <location>
        <begin position="596"/>
        <end position="618"/>
    </location>
</feature>
<evidence type="ECO:0000256" key="2">
    <source>
        <dbReference type="SAM" id="Phobius"/>
    </source>
</evidence>
<proteinExistence type="predicted"/>
<name>A0A239I9M0_9BACT</name>
<feature type="region of interest" description="Disordered" evidence="1">
    <location>
        <begin position="416"/>
        <end position="447"/>
    </location>
</feature>
<feature type="chain" id="PRO_5011969392" evidence="3">
    <location>
        <begin position="24"/>
        <end position="623"/>
    </location>
</feature>
<organism evidence="4 5">
    <name type="scientific">Pontibacter ummariensis</name>
    <dbReference type="NCBI Taxonomy" id="1610492"/>
    <lineage>
        <taxon>Bacteria</taxon>
        <taxon>Pseudomonadati</taxon>
        <taxon>Bacteroidota</taxon>
        <taxon>Cytophagia</taxon>
        <taxon>Cytophagales</taxon>
        <taxon>Hymenobacteraceae</taxon>
        <taxon>Pontibacter</taxon>
    </lineage>
</organism>
<dbReference type="OrthoDB" id="1403850at2"/>